<evidence type="ECO:0000256" key="3">
    <source>
        <dbReference type="ARBA" id="ARBA00038493"/>
    </source>
</evidence>
<evidence type="ECO:0000256" key="2">
    <source>
        <dbReference type="ARBA" id="ARBA00023239"/>
    </source>
</evidence>
<dbReference type="RefSeq" id="WP_133179925.1">
    <property type="nucleotide sequence ID" value="NZ_SMOD01000002.1"/>
</dbReference>
<organism evidence="5 6">
    <name type="scientific">Paraburkholderia guartelaensis</name>
    <dbReference type="NCBI Taxonomy" id="2546446"/>
    <lineage>
        <taxon>Bacteria</taxon>
        <taxon>Pseudomonadati</taxon>
        <taxon>Pseudomonadota</taxon>
        <taxon>Betaproteobacteria</taxon>
        <taxon>Burkholderiales</taxon>
        <taxon>Burkholderiaceae</taxon>
        <taxon>Paraburkholderia</taxon>
    </lineage>
</organism>
<dbReference type="PANTHER" id="PTHR48094">
    <property type="entry name" value="PROTEIN/NUCLEIC ACID DEGLYCASE DJ-1-RELATED"/>
    <property type="match status" value="1"/>
</dbReference>
<name>A0A4R5LKI8_9BURK</name>
<evidence type="ECO:0000313" key="6">
    <source>
        <dbReference type="Proteomes" id="UP000295606"/>
    </source>
</evidence>
<dbReference type="GO" id="GO:0019172">
    <property type="term" value="F:glyoxalase III activity"/>
    <property type="evidence" value="ECO:0007669"/>
    <property type="project" value="TreeGrafter"/>
</dbReference>
<dbReference type="InterPro" id="IPR002818">
    <property type="entry name" value="DJ-1/PfpI"/>
</dbReference>
<dbReference type="Pfam" id="PF01965">
    <property type="entry name" value="DJ-1_PfpI"/>
    <property type="match status" value="1"/>
</dbReference>
<proteinExistence type="inferred from homology"/>
<keyword evidence="1" id="KW-0346">Stress response</keyword>
<dbReference type="AlphaFoldDB" id="A0A4R5LKI8"/>
<dbReference type="PANTHER" id="PTHR48094:SF11">
    <property type="entry name" value="GLUTATHIONE-INDEPENDENT GLYOXALASE HSP31-RELATED"/>
    <property type="match status" value="1"/>
</dbReference>
<keyword evidence="5" id="KW-0808">Transferase</keyword>
<evidence type="ECO:0000259" key="4">
    <source>
        <dbReference type="Pfam" id="PF01965"/>
    </source>
</evidence>
<dbReference type="CDD" id="cd03141">
    <property type="entry name" value="GATase1_Hsp31_like"/>
    <property type="match status" value="1"/>
</dbReference>
<evidence type="ECO:0000313" key="5">
    <source>
        <dbReference type="EMBL" id="TDG10268.1"/>
    </source>
</evidence>
<dbReference type="GO" id="GO:0019243">
    <property type="term" value="P:methylglyoxal catabolic process to D-lactate via S-lactoyl-glutathione"/>
    <property type="evidence" value="ECO:0007669"/>
    <property type="project" value="TreeGrafter"/>
</dbReference>
<keyword evidence="5" id="KW-0315">Glutamine amidotransferase</keyword>
<comment type="caution">
    <text evidence="5">The sequence shown here is derived from an EMBL/GenBank/DDBJ whole genome shotgun (WGS) entry which is preliminary data.</text>
</comment>
<dbReference type="Gene3D" id="3.40.50.880">
    <property type="match status" value="2"/>
</dbReference>
<dbReference type="OrthoDB" id="9792284at2"/>
<dbReference type="EMBL" id="SMOD01000002">
    <property type="protein sequence ID" value="TDG10268.1"/>
    <property type="molecule type" value="Genomic_DNA"/>
</dbReference>
<feature type="domain" description="DJ-1/PfpI" evidence="4">
    <location>
        <begin position="282"/>
        <end position="337"/>
    </location>
</feature>
<sequence length="428" mass="47119">MASESPPETARADARVCNSSINSLCERHSIDRRRPCSQVSIFHTFRTAPPRGSVALALQEWAVGAAALQDISSQTINQSRRRPNMRRILMIVSSARELPLDGGDSLPTGYWADEVYTPLRRFRAAGVDVRIHTVDGRPGIADPFSLEPRFHYPDTDRDFLAAIVRSFADDPEGIRFTLHHFTELDLIASRRVYEALTFANIEHGLARANVEAAAKESWKHDIGFLEALASRPKISAIVPPARAQVLADSVKHDSERLAQTCAHSLANDRALNAPYDLGSLSDEEILSFDAVFIPGGHGAIVDLPDNRDVERVLRLAHSRRRLIALLCHGPAALLSVGNGPDGGWLFDGYRVAAFSNEEEDQAIVGLQRPPWFLESELKNRGVVYDEAPPWVSHVVVDRHLLTAQNQMSDEACAEAVLRKLGVLQGSAA</sequence>
<dbReference type="Proteomes" id="UP000295606">
    <property type="component" value="Unassembled WGS sequence"/>
</dbReference>
<dbReference type="InterPro" id="IPR029062">
    <property type="entry name" value="Class_I_gatase-like"/>
</dbReference>
<protein>
    <submittedName>
        <fullName evidence="5">Type 1 glutamine amidotransferase domain-containing protein</fullName>
    </submittedName>
</protein>
<dbReference type="SUPFAM" id="SSF52317">
    <property type="entry name" value="Class I glutamine amidotransferase-like"/>
    <property type="match status" value="1"/>
</dbReference>
<comment type="similarity">
    <text evidence="3">Belongs to the peptidase C56 family. HSP31-like subfamily.</text>
</comment>
<gene>
    <name evidence="5" type="ORF">E1N52_02610</name>
</gene>
<keyword evidence="2" id="KW-0456">Lyase</keyword>
<evidence type="ECO:0000256" key="1">
    <source>
        <dbReference type="ARBA" id="ARBA00023016"/>
    </source>
</evidence>
<dbReference type="GO" id="GO:0016740">
    <property type="term" value="F:transferase activity"/>
    <property type="evidence" value="ECO:0007669"/>
    <property type="project" value="UniProtKB-KW"/>
</dbReference>
<accession>A0A4R5LKI8</accession>
<dbReference type="GO" id="GO:0005737">
    <property type="term" value="C:cytoplasm"/>
    <property type="evidence" value="ECO:0007669"/>
    <property type="project" value="TreeGrafter"/>
</dbReference>
<reference evidence="5 6" key="1">
    <citation type="submission" date="2019-03" db="EMBL/GenBank/DDBJ databases">
        <title>Paraburkholderia sp. isolated from native Mimosa gymnas in Guartela State Park, Brazil.</title>
        <authorList>
            <person name="Paulitsch F."/>
            <person name="Hungria M."/>
            <person name="Delamuta J.R.M."/>
            <person name="Ribeiro R.A."/>
            <person name="Dall'Agnol R."/>
            <person name="Silva J.S.B."/>
        </authorList>
    </citation>
    <scope>NUCLEOTIDE SEQUENCE [LARGE SCALE GENOMIC DNA]</scope>
    <source>
        <strain evidence="5 6">CNPSo 3008</strain>
    </source>
</reference>
<dbReference type="InterPro" id="IPR050325">
    <property type="entry name" value="Prot/Nucl_acid_deglycase"/>
</dbReference>